<evidence type="ECO:0000256" key="1">
    <source>
        <dbReference type="SAM" id="MobiDB-lite"/>
    </source>
</evidence>
<dbReference type="AlphaFoldDB" id="A0A8T2MR94"/>
<evidence type="ECO:0000313" key="2">
    <source>
        <dbReference type="EMBL" id="KAG9330634.1"/>
    </source>
</evidence>
<keyword evidence="3" id="KW-1185">Reference proteome</keyword>
<proteinExistence type="predicted"/>
<comment type="caution">
    <text evidence="2">The sequence shown here is derived from an EMBL/GenBank/DDBJ whole genome shotgun (WGS) entry which is preliminary data.</text>
</comment>
<feature type="region of interest" description="Disordered" evidence="1">
    <location>
        <begin position="1"/>
        <end position="37"/>
    </location>
</feature>
<dbReference type="Proteomes" id="UP000824540">
    <property type="component" value="Unassembled WGS sequence"/>
</dbReference>
<dbReference type="EMBL" id="JAFBMS010000514">
    <property type="protein sequence ID" value="KAG9330634.1"/>
    <property type="molecule type" value="Genomic_DNA"/>
</dbReference>
<gene>
    <name evidence="2" type="ORF">JZ751_023541</name>
</gene>
<feature type="non-terminal residue" evidence="2">
    <location>
        <position position="1"/>
    </location>
</feature>
<accession>A0A8T2MR94</accession>
<name>A0A8T2MR94_9TELE</name>
<feature type="compositionally biased region" description="Low complexity" evidence="1">
    <location>
        <begin position="20"/>
        <end position="29"/>
    </location>
</feature>
<reference evidence="2" key="1">
    <citation type="thesis" date="2021" institute="BYU ScholarsArchive" country="Provo, UT, USA">
        <title>Applications of and Algorithms for Genome Assembly and Genomic Analyses with an Emphasis on Marine Teleosts.</title>
        <authorList>
            <person name="Pickett B.D."/>
        </authorList>
    </citation>
    <scope>NUCLEOTIDE SEQUENCE</scope>
    <source>
        <strain evidence="2">HI-2016</strain>
    </source>
</reference>
<protein>
    <submittedName>
        <fullName evidence="2">Uncharacterized protein</fullName>
    </submittedName>
</protein>
<evidence type="ECO:0000313" key="3">
    <source>
        <dbReference type="Proteomes" id="UP000824540"/>
    </source>
</evidence>
<sequence length="261" mass="28133">SRGRRSSALPTELGSPTQLSSSSSSSSSSWAARVTETAPQREGPPFLLLQICKYYNSQNPREWRCGVGISVPVFDSVGGVGISVPVFDSVGGVGVSVPVFDSVGWRAESRRAVCAVCRQRSPYELLQFPDLRKTIKNPERWLHAICPCTLPTSPHPTLSAPAPSQPHPIPRYLPLHPPNLAPSHAICPCTLPTSPHPTLYAPAPSRPRPIPRYLPLQPPNLAPTHAICPCTPNLAPTHAICTCTPDLAPTHATQTTNRYTV</sequence>
<organism evidence="2 3">
    <name type="scientific">Albula glossodonta</name>
    <name type="common">roundjaw bonefish</name>
    <dbReference type="NCBI Taxonomy" id="121402"/>
    <lineage>
        <taxon>Eukaryota</taxon>
        <taxon>Metazoa</taxon>
        <taxon>Chordata</taxon>
        <taxon>Craniata</taxon>
        <taxon>Vertebrata</taxon>
        <taxon>Euteleostomi</taxon>
        <taxon>Actinopterygii</taxon>
        <taxon>Neopterygii</taxon>
        <taxon>Teleostei</taxon>
        <taxon>Albuliformes</taxon>
        <taxon>Albulidae</taxon>
        <taxon>Albula</taxon>
    </lineage>
</organism>